<proteinExistence type="predicted"/>
<keyword evidence="1" id="KW-0805">Transcription regulation</keyword>
<dbReference type="AlphaFoldDB" id="A0A1H6YXD0"/>
<evidence type="ECO:0000256" key="2">
    <source>
        <dbReference type="ARBA" id="ARBA00023125"/>
    </source>
</evidence>
<dbReference type="Gene3D" id="1.10.10.60">
    <property type="entry name" value="Homeodomain-like"/>
    <property type="match status" value="1"/>
</dbReference>
<dbReference type="GO" id="GO:0003677">
    <property type="term" value="F:DNA binding"/>
    <property type="evidence" value="ECO:0007669"/>
    <property type="project" value="UniProtKB-UniRule"/>
</dbReference>
<evidence type="ECO:0000313" key="6">
    <source>
        <dbReference type="EMBL" id="SEJ45878.1"/>
    </source>
</evidence>
<dbReference type="SUPFAM" id="SSF48498">
    <property type="entry name" value="Tetracyclin repressor-like, C-terminal domain"/>
    <property type="match status" value="1"/>
</dbReference>
<protein>
    <submittedName>
        <fullName evidence="6">Transcriptional regulator, TetR family</fullName>
    </submittedName>
</protein>
<evidence type="ECO:0000259" key="5">
    <source>
        <dbReference type="PROSITE" id="PS50977"/>
    </source>
</evidence>
<sequence length="195" mass="21985">MRLKLNIQRIIEMAAAIADEKGFDAVTLTAIAENFGIKKPSLYNHIESLDELRCELVIFASMQLKEKLAAAAIGKSKKDAILEIAIVYRQFSHEHPGQYQSIMSSAWEYKESPRFKAVTKELMGILRTVLSHYDLHDDDLTHAVRGLRSIMHGFVSLEASGWFTKPAGREDSYLQLIHTFISGVEILEHTSPAKK</sequence>
<dbReference type="PROSITE" id="PS50977">
    <property type="entry name" value="HTH_TETR_2"/>
    <property type="match status" value="1"/>
</dbReference>
<keyword evidence="7" id="KW-1185">Reference proteome</keyword>
<evidence type="ECO:0000256" key="4">
    <source>
        <dbReference type="PROSITE-ProRule" id="PRU00335"/>
    </source>
</evidence>
<organism evidence="6 7">
    <name type="scientific">Propionispira arboris</name>
    <dbReference type="NCBI Taxonomy" id="84035"/>
    <lineage>
        <taxon>Bacteria</taxon>
        <taxon>Bacillati</taxon>
        <taxon>Bacillota</taxon>
        <taxon>Negativicutes</taxon>
        <taxon>Selenomonadales</taxon>
        <taxon>Selenomonadaceae</taxon>
        <taxon>Propionispira</taxon>
    </lineage>
</organism>
<accession>A0A1H6YXD0</accession>
<name>A0A1H6YXD0_9FIRM</name>
<dbReference type="EMBL" id="FNZK01000008">
    <property type="protein sequence ID" value="SEJ45878.1"/>
    <property type="molecule type" value="Genomic_DNA"/>
</dbReference>
<feature type="DNA-binding region" description="H-T-H motif" evidence="4">
    <location>
        <begin position="27"/>
        <end position="46"/>
    </location>
</feature>
<dbReference type="Gene3D" id="1.10.357.10">
    <property type="entry name" value="Tetracycline Repressor, domain 2"/>
    <property type="match status" value="1"/>
</dbReference>
<keyword evidence="2 4" id="KW-0238">DNA-binding</keyword>
<evidence type="ECO:0000313" key="7">
    <source>
        <dbReference type="Proteomes" id="UP000199662"/>
    </source>
</evidence>
<evidence type="ECO:0000256" key="1">
    <source>
        <dbReference type="ARBA" id="ARBA00023015"/>
    </source>
</evidence>
<dbReference type="InterPro" id="IPR009057">
    <property type="entry name" value="Homeodomain-like_sf"/>
</dbReference>
<dbReference type="Proteomes" id="UP000199662">
    <property type="component" value="Unassembled WGS sequence"/>
</dbReference>
<gene>
    <name evidence="6" type="ORF">SAMN05660742_10844</name>
</gene>
<dbReference type="Pfam" id="PF00440">
    <property type="entry name" value="TetR_N"/>
    <property type="match status" value="1"/>
</dbReference>
<evidence type="ECO:0000256" key="3">
    <source>
        <dbReference type="ARBA" id="ARBA00023163"/>
    </source>
</evidence>
<dbReference type="RefSeq" id="WP_091831121.1">
    <property type="nucleotide sequence ID" value="NZ_FNZK01000008.1"/>
</dbReference>
<dbReference type="InterPro" id="IPR025996">
    <property type="entry name" value="MT1864/Rv1816-like_C"/>
</dbReference>
<dbReference type="Pfam" id="PF13305">
    <property type="entry name" value="TetR_C_33"/>
    <property type="match status" value="1"/>
</dbReference>
<dbReference type="InterPro" id="IPR036271">
    <property type="entry name" value="Tet_transcr_reg_TetR-rel_C_sf"/>
</dbReference>
<feature type="domain" description="HTH tetR-type" evidence="5">
    <location>
        <begin position="4"/>
        <end position="64"/>
    </location>
</feature>
<dbReference type="SUPFAM" id="SSF46689">
    <property type="entry name" value="Homeodomain-like"/>
    <property type="match status" value="1"/>
</dbReference>
<dbReference type="InterPro" id="IPR001647">
    <property type="entry name" value="HTH_TetR"/>
</dbReference>
<dbReference type="STRING" id="84035.SAMN05660742_10844"/>
<keyword evidence="3" id="KW-0804">Transcription</keyword>
<reference evidence="6 7" key="1">
    <citation type="submission" date="2016-10" db="EMBL/GenBank/DDBJ databases">
        <authorList>
            <person name="de Groot N.N."/>
        </authorList>
    </citation>
    <scope>NUCLEOTIDE SEQUENCE [LARGE SCALE GENOMIC DNA]</scope>
    <source>
        <strain evidence="6 7">DSM 2179</strain>
    </source>
</reference>